<evidence type="ECO:0000256" key="1">
    <source>
        <dbReference type="SAM" id="Coils"/>
    </source>
</evidence>
<proteinExistence type="predicted"/>
<dbReference type="EMBL" id="BTRK01000005">
    <property type="protein sequence ID" value="GMR55720.1"/>
    <property type="molecule type" value="Genomic_DNA"/>
</dbReference>
<evidence type="ECO:0000313" key="4">
    <source>
        <dbReference type="Proteomes" id="UP001328107"/>
    </source>
</evidence>
<keyword evidence="1" id="KW-0175">Coiled coil</keyword>
<organism evidence="3 4">
    <name type="scientific">Pristionchus mayeri</name>
    <dbReference type="NCBI Taxonomy" id="1317129"/>
    <lineage>
        <taxon>Eukaryota</taxon>
        <taxon>Metazoa</taxon>
        <taxon>Ecdysozoa</taxon>
        <taxon>Nematoda</taxon>
        <taxon>Chromadorea</taxon>
        <taxon>Rhabditida</taxon>
        <taxon>Rhabditina</taxon>
        <taxon>Diplogasteromorpha</taxon>
        <taxon>Diplogasteroidea</taxon>
        <taxon>Neodiplogasteridae</taxon>
        <taxon>Pristionchus</taxon>
    </lineage>
</organism>
<protein>
    <submittedName>
        <fullName evidence="3">Uncharacterized protein</fullName>
    </submittedName>
</protein>
<reference evidence="4" key="1">
    <citation type="submission" date="2022-10" db="EMBL/GenBank/DDBJ databases">
        <title>Genome assembly of Pristionchus species.</title>
        <authorList>
            <person name="Yoshida K."/>
            <person name="Sommer R.J."/>
        </authorList>
    </citation>
    <scope>NUCLEOTIDE SEQUENCE [LARGE SCALE GENOMIC DNA]</scope>
    <source>
        <strain evidence="4">RS5460</strain>
    </source>
</reference>
<comment type="caution">
    <text evidence="3">The sequence shown here is derived from an EMBL/GenBank/DDBJ whole genome shotgun (WGS) entry which is preliminary data.</text>
</comment>
<keyword evidence="4" id="KW-1185">Reference proteome</keyword>
<evidence type="ECO:0000313" key="3">
    <source>
        <dbReference type="EMBL" id="GMR55720.1"/>
    </source>
</evidence>
<dbReference type="AlphaFoldDB" id="A0AAN5D4S5"/>
<dbReference type="Proteomes" id="UP001328107">
    <property type="component" value="Unassembled WGS sequence"/>
</dbReference>
<sequence>RSGELKDTKLGEFDAKNRLLKERLAEAKIHMESLNAEKLKLEEEVKKRISDSNFLVSQCEELKKIKEQYETLKMTESKLKADIIGWLTWYLNNRACFGSNVGMLPETLHSKPENIHIPPPQLIFEPTQDVRTIIEPTQDDRSIIEPIHGDCRPKAMPSQPPPPATSSPSQPHQPLPPSPPQRPRVRPGKNELNWRSVKSTPPFLSRL</sequence>
<feature type="region of interest" description="Disordered" evidence="2">
    <location>
        <begin position="137"/>
        <end position="207"/>
    </location>
</feature>
<accession>A0AAN5D4S5</accession>
<feature type="non-terminal residue" evidence="3">
    <location>
        <position position="1"/>
    </location>
</feature>
<evidence type="ECO:0000256" key="2">
    <source>
        <dbReference type="SAM" id="MobiDB-lite"/>
    </source>
</evidence>
<feature type="coiled-coil region" evidence="1">
    <location>
        <begin position="17"/>
        <end position="82"/>
    </location>
</feature>
<gene>
    <name evidence="3" type="ORF">PMAYCL1PPCAC_25915</name>
</gene>
<feature type="compositionally biased region" description="Basic and acidic residues" evidence="2">
    <location>
        <begin position="138"/>
        <end position="153"/>
    </location>
</feature>
<feature type="compositionally biased region" description="Pro residues" evidence="2">
    <location>
        <begin position="158"/>
        <end position="182"/>
    </location>
</feature>
<name>A0AAN5D4S5_9BILA</name>